<dbReference type="HOGENOM" id="CLU_2361225_0_0_1"/>
<keyword evidence="3" id="KW-1185">Reference proteome</keyword>
<dbReference type="Proteomes" id="UP000011185">
    <property type="component" value="Unassembled WGS sequence"/>
</dbReference>
<protein>
    <submittedName>
        <fullName evidence="2">Uncharacterized protein</fullName>
    </submittedName>
</protein>
<name>L7JVC7_TRAHO</name>
<dbReference type="AlphaFoldDB" id="L7JVC7"/>
<keyword evidence="1" id="KW-0472">Membrane</keyword>
<dbReference type="VEuPathDB" id="MicrosporidiaDB:THOM_2369"/>
<proteinExistence type="predicted"/>
<keyword evidence="1" id="KW-0812">Transmembrane</keyword>
<gene>
    <name evidence="2" type="ORF">THOM_2369</name>
</gene>
<feature type="transmembrane region" description="Helical" evidence="1">
    <location>
        <begin position="38"/>
        <end position="61"/>
    </location>
</feature>
<keyword evidence="1" id="KW-1133">Transmembrane helix</keyword>
<evidence type="ECO:0000313" key="3">
    <source>
        <dbReference type="Proteomes" id="UP000011185"/>
    </source>
</evidence>
<dbReference type="InParanoid" id="L7JVC7"/>
<evidence type="ECO:0000313" key="2">
    <source>
        <dbReference type="EMBL" id="ELQ74682.1"/>
    </source>
</evidence>
<sequence>MVTQSVSLVNTTSTARTPLVDLFSSLDSDVGMRIDPNAYIIGIFLSVLFIMVGIVLLFCMLKSKKLKHSLDKPGNKFKGARGTKYRINNGFIIRKR</sequence>
<organism evidence="2 3">
    <name type="scientific">Trachipleistophora hominis</name>
    <name type="common">Microsporidian parasite</name>
    <dbReference type="NCBI Taxonomy" id="72359"/>
    <lineage>
        <taxon>Eukaryota</taxon>
        <taxon>Fungi</taxon>
        <taxon>Fungi incertae sedis</taxon>
        <taxon>Microsporidia</taxon>
        <taxon>Pleistophoridae</taxon>
        <taxon>Trachipleistophora</taxon>
    </lineage>
</organism>
<reference evidence="2 3" key="1">
    <citation type="journal article" date="2012" name="PLoS Pathog.">
        <title>The genome of the obligate intracellular parasite Trachipleistophora hominis: new insights into microsporidian genome dynamics and reductive evolution.</title>
        <authorList>
            <person name="Heinz E."/>
            <person name="Williams T.A."/>
            <person name="Nakjang S."/>
            <person name="Noel C.J."/>
            <person name="Swan D.C."/>
            <person name="Goldberg A.V."/>
            <person name="Harris S.R."/>
            <person name="Weinmaier T."/>
            <person name="Markert S."/>
            <person name="Becher D."/>
            <person name="Bernhardt J."/>
            <person name="Dagan T."/>
            <person name="Hacker C."/>
            <person name="Lucocq J.M."/>
            <person name="Schweder T."/>
            <person name="Rattei T."/>
            <person name="Hall N."/>
            <person name="Hirt R.P."/>
            <person name="Embley T.M."/>
        </authorList>
    </citation>
    <scope>NUCLEOTIDE SEQUENCE [LARGE SCALE GENOMIC DNA]</scope>
</reference>
<accession>L7JVC7</accession>
<dbReference type="EMBL" id="JH994030">
    <property type="protein sequence ID" value="ELQ74682.1"/>
    <property type="molecule type" value="Genomic_DNA"/>
</dbReference>
<evidence type="ECO:0000256" key="1">
    <source>
        <dbReference type="SAM" id="Phobius"/>
    </source>
</evidence>